<evidence type="ECO:0000259" key="3">
    <source>
        <dbReference type="Pfam" id="PF03358"/>
    </source>
</evidence>
<name>G7W6C2_DESOD</name>
<dbReference type="KEGG" id="dor:Desor_2578"/>
<evidence type="ECO:0000256" key="1">
    <source>
        <dbReference type="ARBA" id="ARBA00022630"/>
    </source>
</evidence>
<dbReference type="PATRIC" id="fig|768706.3.peg.2593"/>
<dbReference type="AlphaFoldDB" id="G7W6C2"/>
<dbReference type="GO" id="GO:0016491">
    <property type="term" value="F:oxidoreductase activity"/>
    <property type="evidence" value="ECO:0007669"/>
    <property type="project" value="InterPro"/>
</dbReference>
<evidence type="ECO:0000256" key="2">
    <source>
        <dbReference type="ARBA" id="ARBA00022643"/>
    </source>
</evidence>
<dbReference type="PANTHER" id="PTHR43278:SF2">
    <property type="entry name" value="IRON-SULFUR FLAVOPROTEIN"/>
    <property type="match status" value="1"/>
</dbReference>
<dbReference type="SUPFAM" id="SSF52218">
    <property type="entry name" value="Flavoproteins"/>
    <property type="match status" value="1"/>
</dbReference>
<keyword evidence="2" id="KW-0288">FMN</keyword>
<keyword evidence="1" id="KW-0285">Flavoprotein</keyword>
<dbReference type="STRING" id="768706.Desor_2578"/>
<gene>
    <name evidence="4" type="ordered locus">Desor_2578</name>
</gene>
<dbReference type="HOGENOM" id="CLU_050993_6_1_9"/>
<protein>
    <submittedName>
        <fullName evidence="4">NADPH-dependent FMN reductase</fullName>
    </submittedName>
</protein>
<evidence type="ECO:0000313" key="5">
    <source>
        <dbReference type="Proteomes" id="UP000006346"/>
    </source>
</evidence>
<accession>G7W6C2</accession>
<dbReference type="Pfam" id="PF03358">
    <property type="entry name" value="FMN_red"/>
    <property type="match status" value="1"/>
</dbReference>
<dbReference type="PANTHER" id="PTHR43278">
    <property type="entry name" value="NAD(P)H-DEPENDENT FMN-CONTAINING OXIDOREDUCTASE YWQN-RELATED"/>
    <property type="match status" value="1"/>
</dbReference>
<sequence>MELGIIRKMTVIGSNLFILGAQEAGHQTEKVFLRDKKVGYCTGCESCYSSHKCVQKDDMAEILGKILAFDVIVMATPVYFYTMDAQIKTLIDRTVPRYSEIIGKEFYFIVTAADTSKESMERTIDGFRGFTICLNGAQEKGVVYGVGAWRKGDIMGSPAMKEAYEMGKNV</sequence>
<dbReference type="eggNOG" id="COG0655">
    <property type="taxonomic scope" value="Bacteria"/>
</dbReference>
<dbReference type="EMBL" id="CP003108">
    <property type="protein sequence ID" value="AET68129.1"/>
    <property type="molecule type" value="Genomic_DNA"/>
</dbReference>
<dbReference type="InterPro" id="IPR029039">
    <property type="entry name" value="Flavoprotein-like_sf"/>
</dbReference>
<feature type="domain" description="NADPH-dependent FMN reductase-like" evidence="3">
    <location>
        <begin position="21"/>
        <end position="114"/>
    </location>
</feature>
<proteinExistence type="predicted"/>
<dbReference type="Proteomes" id="UP000006346">
    <property type="component" value="Chromosome"/>
</dbReference>
<organism evidence="4 5">
    <name type="scientific">Desulfosporosinus orientis (strain ATCC 19365 / DSM 765 / NCIMB 8382 / VKM B-1628 / Singapore I)</name>
    <name type="common">Desulfotomaculum orientis</name>
    <dbReference type="NCBI Taxonomy" id="768706"/>
    <lineage>
        <taxon>Bacteria</taxon>
        <taxon>Bacillati</taxon>
        <taxon>Bacillota</taxon>
        <taxon>Clostridia</taxon>
        <taxon>Eubacteriales</taxon>
        <taxon>Desulfitobacteriaceae</taxon>
        <taxon>Desulfosporosinus</taxon>
    </lineage>
</organism>
<keyword evidence="5" id="KW-1185">Reference proteome</keyword>
<reference evidence="5" key="1">
    <citation type="submission" date="2011-11" db="EMBL/GenBank/DDBJ databases">
        <title>Complete sequence of Desulfosporosinus orientis DSM 765.</title>
        <authorList>
            <person name="Lucas S."/>
            <person name="Han J."/>
            <person name="Lapidus A."/>
            <person name="Cheng J.-F."/>
            <person name="Goodwin L."/>
            <person name="Pitluck S."/>
            <person name="Peters L."/>
            <person name="Ovchinnikova G."/>
            <person name="Teshima H."/>
            <person name="Detter J.C."/>
            <person name="Han C."/>
            <person name="Tapia R."/>
            <person name="Land M."/>
            <person name="Hauser L."/>
            <person name="Kyrpides N."/>
            <person name="Ivanova N."/>
            <person name="Pagani I."/>
            <person name="Pester M."/>
            <person name="Spring S."/>
            <person name="Ollivier B."/>
            <person name="Rattei T."/>
            <person name="Klenk H.-P."/>
            <person name="Wagner M."/>
            <person name="Loy A."/>
            <person name="Woyke T."/>
        </authorList>
    </citation>
    <scope>NUCLEOTIDE SEQUENCE [LARGE SCALE GENOMIC DNA]</scope>
    <source>
        <strain evidence="5">ATCC 19365 / DSM 765 / NCIMB 8382 / VKM B-1628</strain>
    </source>
</reference>
<dbReference type="Gene3D" id="3.40.50.360">
    <property type="match status" value="1"/>
</dbReference>
<reference evidence="4 5" key="2">
    <citation type="journal article" date="2012" name="J. Bacteriol.">
        <title>Complete genome sequences of Desulfosporosinus orientis DSM765T, Desulfosporosinus youngiae DSM17734T, Desulfosporosinus meridiei DSM13257T, and Desulfosporosinus acidiphilus DSM22704T.</title>
        <authorList>
            <person name="Pester M."/>
            <person name="Brambilla E."/>
            <person name="Alazard D."/>
            <person name="Rattei T."/>
            <person name="Weinmaier T."/>
            <person name="Han J."/>
            <person name="Lucas S."/>
            <person name="Lapidus A."/>
            <person name="Cheng J.F."/>
            <person name="Goodwin L."/>
            <person name="Pitluck S."/>
            <person name="Peters L."/>
            <person name="Ovchinnikova G."/>
            <person name="Teshima H."/>
            <person name="Detter J.C."/>
            <person name="Han C.S."/>
            <person name="Tapia R."/>
            <person name="Land M.L."/>
            <person name="Hauser L."/>
            <person name="Kyrpides N.C."/>
            <person name="Ivanova N.N."/>
            <person name="Pagani I."/>
            <person name="Huntmann M."/>
            <person name="Wei C.L."/>
            <person name="Davenport K.W."/>
            <person name="Daligault H."/>
            <person name="Chain P.S."/>
            <person name="Chen A."/>
            <person name="Mavromatis K."/>
            <person name="Markowitz V."/>
            <person name="Szeto E."/>
            <person name="Mikhailova N."/>
            <person name="Pati A."/>
            <person name="Wagner M."/>
            <person name="Woyke T."/>
            <person name="Ollivier B."/>
            <person name="Klenk H.P."/>
            <person name="Spring S."/>
            <person name="Loy A."/>
        </authorList>
    </citation>
    <scope>NUCLEOTIDE SEQUENCE [LARGE SCALE GENOMIC DNA]</scope>
    <source>
        <strain evidence="5">ATCC 19365 / DSM 765 / NCIMB 8382 / VKM B-1628</strain>
    </source>
</reference>
<dbReference type="InterPro" id="IPR051796">
    <property type="entry name" value="ISF_SsuE-like"/>
</dbReference>
<evidence type="ECO:0000313" key="4">
    <source>
        <dbReference type="EMBL" id="AET68129.1"/>
    </source>
</evidence>
<dbReference type="InterPro" id="IPR005025">
    <property type="entry name" value="FMN_Rdtase-like_dom"/>
</dbReference>